<sequence>MPTMITALSLDPVTTGLGAGPLTTASSSRPDPPLLLLGAHHTGNSPLHASLHHLQ</sequence>
<reference evidence="3" key="1">
    <citation type="journal article" date="2002" name="Science">
        <title>The draft genome of Ciona intestinalis: insights into chordate and vertebrate origins.</title>
        <authorList>
            <person name="Dehal P."/>
            <person name="Satou Y."/>
            <person name="Campbell R.K."/>
            <person name="Chapman J."/>
            <person name="Degnan B."/>
            <person name="De Tomaso A."/>
            <person name="Davidson B."/>
            <person name="Di Gregorio A."/>
            <person name="Gelpke M."/>
            <person name="Goodstein D.M."/>
            <person name="Harafuji N."/>
            <person name="Hastings K.E."/>
            <person name="Ho I."/>
            <person name="Hotta K."/>
            <person name="Huang W."/>
            <person name="Kawashima T."/>
            <person name="Lemaire P."/>
            <person name="Martinez D."/>
            <person name="Meinertzhagen I.A."/>
            <person name="Necula S."/>
            <person name="Nonaka M."/>
            <person name="Putnam N."/>
            <person name="Rash S."/>
            <person name="Saiga H."/>
            <person name="Satake M."/>
            <person name="Terry A."/>
            <person name="Yamada L."/>
            <person name="Wang H.G."/>
            <person name="Awazu S."/>
            <person name="Azumi K."/>
            <person name="Boore J."/>
            <person name="Branno M."/>
            <person name="Chin-Bow S."/>
            <person name="DeSantis R."/>
            <person name="Doyle S."/>
            <person name="Francino P."/>
            <person name="Keys D.N."/>
            <person name="Haga S."/>
            <person name="Hayashi H."/>
            <person name="Hino K."/>
            <person name="Imai K.S."/>
            <person name="Inaba K."/>
            <person name="Kano S."/>
            <person name="Kobayashi K."/>
            <person name="Kobayashi M."/>
            <person name="Lee B.I."/>
            <person name="Makabe K.W."/>
            <person name="Manohar C."/>
            <person name="Matassi G."/>
            <person name="Medina M."/>
            <person name="Mochizuki Y."/>
            <person name="Mount S."/>
            <person name="Morishita T."/>
            <person name="Miura S."/>
            <person name="Nakayama A."/>
            <person name="Nishizaka S."/>
            <person name="Nomoto H."/>
            <person name="Ohta F."/>
            <person name="Oishi K."/>
            <person name="Rigoutsos I."/>
            <person name="Sano M."/>
            <person name="Sasaki A."/>
            <person name="Sasakura Y."/>
            <person name="Shoguchi E."/>
            <person name="Shin-i T."/>
            <person name="Spagnuolo A."/>
            <person name="Stainier D."/>
            <person name="Suzuki M.M."/>
            <person name="Tassy O."/>
            <person name="Takatori N."/>
            <person name="Tokuoka M."/>
            <person name="Yagi K."/>
            <person name="Yoshizaki F."/>
            <person name="Wada S."/>
            <person name="Zhang C."/>
            <person name="Hyatt P.D."/>
            <person name="Larimer F."/>
            <person name="Detter C."/>
            <person name="Doggett N."/>
            <person name="Glavina T."/>
            <person name="Hawkins T."/>
            <person name="Richardson P."/>
            <person name="Lucas S."/>
            <person name="Kohara Y."/>
            <person name="Levine M."/>
            <person name="Satoh N."/>
            <person name="Rokhsar D.S."/>
        </authorList>
    </citation>
    <scope>NUCLEOTIDE SEQUENCE [LARGE SCALE GENOMIC DNA]</scope>
</reference>
<name>H2XQX0_CIOIN</name>
<organism evidence="2 3">
    <name type="scientific">Ciona intestinalis</name>
    <name type="common">Transparent sea squirt</name>
    <name type="synonym">Ascidia intestinalis</name>
    <dbReference type="NCBI Taxonomy" id="7719"/>
    <lineage>
        <taxon>Eukaryota</taxon>
        <taxon>Metazoa</taxon>
        <taxon>Chordata</taxon>
        <taxon>Tunicata</taxon>
        <taxon>Ascidiacea</taxon>
        <taxon>Phlebobranchia</taxon>
        <taxon>Cionidae</taxon>
        <taxon>Ciona</taxon>
    </lineage>
</organism>
<keyword evidence="3" id="KW-1185">Reference proteome</keyword>
<accession>H2XQX0</accession>
<evidence type="ECO:0000313" key="3">
    <source>
        <dbReference type="Proteomes" id="UP000008144"/>
    </source>
</evidence>
<dbReference type="Proteomes" id="UP000008144">
    <property type="component" value="Unassembled WGS sequence"/>
</dbReference>
<proteinExistence type="predicted"/>
<feature type="region of interest" description="Disordered" evidence="1">
    <location>
        <begin position="1"/>
        <end position="55"/>
    </location>
</feature>
<evidence type="ECO:0000313" key="2">
    <source>
        <dbReference type="Ensembl" id="ENSCINP00000032054.1"/>
    </source>
</evidence>
<protein>
    <submittedName>
        <fullName evidence="2">Uncharacterized protein</fullName>
    </submittedName>
</protein>
<dbReference type="Ensembl" id="ENSCINT00000030672.1">
    <property type="protein sequence ID" value="ENSCINP00000032054.1"/>
    <property type="gene ID" value="ENSCING00000022605.1"/>
</dbReference>
<evidence type="ECO:0000256" key="1">
    <source>
        <dbReference type="SAM" id="MobiDB-lite"/>
    </source>
</evidence>
<reference evidence="2" key="2">
    <citation type="submission" date="2025-08" db="UniProtKB">
        <authorList>
            <consortium name="Ensembl"/>
        </authorList>
    </citation>
    <scope>IDENTIFICATION</scope>
</reference>
<feature type="compositionally biased region" description="Low complexity" evidence="1">
    <location>
        <begin position="14"/>
        <end position="37"/>
    </location>
</feature>
<reference evidence="2" key="3">
    <citation type="submission" date="2025-09" db="UniProtKB">
        <authorList>
            <consortium name="Ensembl"/>
        </authorList>
    </citation>
    <scope>IDENTIFICATION</scope>
</reference>
<dbReference type="HOGENOM" id="CLU_3031650_0_0_1"/>
<dbReference type="AlphaFoldDB" id="H2XQX0"/>
<dbReference type="InParanoid" id="H2XQX0"/>